<protein>
    <submittedName>
        <fullName evidence="2">Uncharacterized protein</fullName>
    </submittedName>
</protein>
<dbReference type="AlphaFoldDB" id="A0A3B0P946"/>
<keyword evidence="1" id="KW-0812">Transmembrane</keyword>
<name>A0A3B0P946_MYCSY</name>
<evidence type="ECO:0000313" key="3">
    <source>
        <dbReference type="Proteomes" id="UP000259328"/>
    </source>
</evidence>
<proteinExistence type="predicted"/>
<sequence length="42" mass="4728">MAAFSFMFANLLNVHIPMAFSGGILDFVIYGVIPFQKGTQFW</sequence>
<accession>A0A3B0P946</accession>
<dbReference type="EMBL" id="LS991953">
    <property type="protein sequence ID" value="SYV92557.1"/>
    <property type="molecule type" value="Genomic_DNA"/>
</dbReference>
<keyword evidence="1" id="KW-1133">Transmembrane helix</keyword>
<evidence type="ECO:0000256" key="1">
    <source>
        <dbReference type="SAM" id="Phobius"/>
    </source>
</evidence>
<dbReference type="Proteomes" id="UP000259328">
    <property type="component" value="Chromosome"/>
</dbReference>
<evidence type="ECO:0000313" key="2">
    <source>
        <dbReference type="EMBL" id="SYV92557.1"/>
    </source>
</evidence>
<keyword evidence="1" id="KW-0472">Membrane</keyword>
<feature type="non-terminal residue" evidence="2">
    <location>
        <position position="42"/>
    </location>
</feature>
<reference evidence="3" key="1">
    <citation type="submission" date="2018-06" db="EMBL/GenBank/DDBJ databases">
        <authorList>
            <consortium name="Pathogen Informatics"/>
        </authorList>
    </citation>
    <scope>NUCLEOTIDE SEQUENCE [LARGE SCALE GENOMIC DNA]</scope>
    <source>
        <strain evidence="3">NCTC10124</strain>
    </source>
</reference>
<feature type="transmembrane region" description="Helical" evidence="1">
    <location>
        <begin position="12"/>
        <end position="33"/>
    </location>
</feature>
<gene>
    <name evidence="2" type="ORF">NCTC10124_00281</name>
</gene>
<organism evidence="2 3">
    <name type="scientific">Mycoplasmopsis synoviae</name>
    <name type="common">Mycoplasma synoviae</name>
    <dbReference type="NCBI Taxonomy" id="2109"/>
    <lineage>
        <taxon>Bacteria</taxon>
        <taxon>Bacillati</taxon>
        <taxon>Mycoplasmatota</taxon>
        <taxon>Mycoplasmoidales</taxon>
        <taxon>Metamycoplasmataceae</taxon>
        <taxon>Mycoplasmopsis</taxon>
    </lineage>
</organism>